<organism evidence="2 3">
    <name type="scientific">Sporosarcina jeotgali</name>
    <dbReference type="NCBI Taxonomy" id="3020056"/>
    <lineage>
        <taxon>Bacteria</taxon>
        <taxon>Bacillati</taxon>
        <taxon>Bacillota</taxon>
        <taxon>Bacilli</taxon>
        <taxon>Bacillales</taxon>
        <taxon>Caryophanaceae</taxon>
        <taxon>Sporosarcina</taxon>
    </lineage>
</organism>
<accession>A0ABZ0KU78</accession>
<dbReference type="Proteomes" id="UP001303532">
    <property type="component" value="Chromosome"/>
</dbReference>
<evidence type="ECO:0000313" key="2">
    <source>
        <dbReference type="EMBL" id="WOV83701.1"/>
    </source>
</evidence>
<proteinExistence type="predicted"/>
<evidence type="ECO:0000256" key="1">
    <source>
        <dbReference type="SAM" id="Phobius"/>
    </source>
</evidence>
<feature type="transmembrane region" description="Helical" evidence="1">
    <location>
        <begin position="36"/>
        <end position="57"/>
    </location>
</feature>
<keyword evidence="1" id="KW-0472">Membrane</keyword>
<feature type="transmembrane region" description="Helical" evidence="1">
    <location>
        <begin position="69"/>
        <end position="89"/>
    </location>
</feature>
<dbReference type="RefSeq" id="WP_323691390.1">
    <property type="nucleotide sequence ID" value="NZ_CP116341.1"/>
</dbReference>
<reference evidence="2 3" key="1">
    <citation type="submission" date="2023-01" db="EMBL/GenBank/DDBJ databases">
        <title>Sporosarcina sp. nov., isolated from Korean tranditional fermented seafood 'Jeotgal'.</title>
        <authorList>
            <person name="Yang A.-I."/>
        </authorList>
    </citation>
    <scope>NUCLEOTIDE SEQUENCE [LARGE SCALE GENOMIC DNA]</scope>
    <source>
        <strain evidence="2 3">B2O-1</strain>
    </source>
</reference>
<keyword evidence="1" id="KW-1133">Transmembrane helix</keyword>
<sequence length="105" mass="11963">MVDYVLIILLVLLMTRAFVRNRENLKAYKKLGKTQLIGVITTFIFTVGTSTFLIVYGKKLIEGKFPSPFLEAFIFLVILFFVFIIIGTISDKVMKKITKGVLPKK</sequence>
<keyword evidence="3" id="KW-1185">Reference proteome</keyword>
<dbReference type="EMBL" id="CP116341">
    <property type="protein sequence ID" value="WOV83701.1"/>
    <property type="molecule type" value="Genomic_DNA"/>
</dbReference>
<gene>
    <name evidence="2" type="ORF">PGH26_12555</name>
</gene>
<evidence type="ECO:0000313" key="3">
    <source>
        <dbReference type="Proteomes" id="UP001303532"/>
    </source>
</evidence>
<name>A0ABZ0KU78_9BACL</name>
<keyword evidence="1" id="KW-0812">Transmembrane</keyword>
<protein>
    <submittedName>
        <fullName evidence="2">Uncharacterized protein</fullName>
    </submittedName>
</protein>